<reference evidence="4" key="1">
    <citation type="journal article" date="2019" name="Int. J. Syst. Evol. Microbiol.">
        <title>The Global Catalogue of Microorganisms (GCM) 10K type strain sequencing project: providing services to taxonomists for standard genome sequencing and annotation.</title>
        <authorList>
            <consortium name="The Broad Institute Genomics Platform"/>
            <consortium name="The Broad Institute Genome Sequencing Center for Infectious Disease"/>
            <person name="Wu L."/>
            <person name="Ma J."/>
        </authorList>
    </citation>
    <scope>NUCLEOTIDE SEQUENCE [LARGE SCALE GENOMIC DNA]</scope>
    <source>
        <strain evidence="4">CGMCC 1.18578</strain>
    </source>
</reference>
<protein>
    <submittedName>
        <fullName evidence="3">Uncharacterized protein</fullName>
    </submittedName>
</protein>
<evidence type="ECO:0000256" key="1">
    <source>
        <dbReference type="SAM" id="MobiDB-lite"/>
    </source>
</evidence>
<proteinExistence type="predicted"/>
<comment type="caution">
    <text evidence="3">The sequence shown here is derived from an EMBL/GenBank/DDBJ whole genome shotgun (WGS) entry which is preliminary data.</text>
</comment>
<keyword evidence="4" id="KW-1185">Reference proteome</keyword>
<dbReference type="Proteomes" id="UP001596108">
    <property type="component" value="Unassembled WGS sequence"/>
</dbReference>
<evidence type="ECO:0000313" key="4">
    <source>
        <dbReference type="Proteomes" id="UP001596108"/>
    </source>
</evidence>
<accession>A0ABW0R5N8</accession>
<sequence length="160" mass="17587">MEQLISFAMNNFFIVIIVVGILYQLFFRKSPLEKPRNRMPDFGGGQQRPRPPGSPPTRGVPMRTPEAKQEPRSPVTVRSAPPPEHSRPQPQPQPQPLAADDVFADKRIANVASHVSAAPKAAHTTAAQPGEGVTRDELARAVMWAEILGPPRARRPHGRS</sequence>
<feature type="region of interest" description="Disordered" evidence="1">
    <location>
        <begin position="33"/>
        <end position="102"/>
    </location>
</feature>
<dbReference type="EMBL" id="JBHSNC010000057">
    <property type="protein sequence ID" value="MFC5532125.1"/>
    <property type="molecule type" value="Genomic_DNA"/>
</dbReference>
<feature type="transmembrane region" description="Helical" evidence="2">
    <location>
        <begin position="6"/>
        <end position="26"/>
    </location>
</feature>
<keyword evidence="2" id="KW-0472">Membrane</keyword>
<organism evidence="3 4">
    <name type="scientific">Cohnella yongneupensis</name>
    <dbReference type="NCBI Taxonomy" id="425006"/>
    <lineage>
        <taxon>Bacteria</taxon>
        <taxon>Bacillati</taxon>
        <taxon>Bacillota</taxon>
        <taxon>Bacilli</taxon>
        <taxon>Bacillales</taxon>
        <taxon>Paenibacillaceae</taxon>
        <taxon>Cohnella</taxon>
    </lineage>
</organism>
<evidence type="ECO:0000313" key="3">
    <source>
        <dbReference type="EMBL" id="MFC5532125.1"/>
    </source>
</evidence>
<feature type="region of interest" description="Disordered" evidence="1">
    <location>
        <begin position="114"/>
        <end position="134"/>
    </location>
</feature>
<feature type="compositionally biased region" description="Low complexity" evidence="1">
    <location>
        <begin position="117"/>
        <end position="127"/>
    </location>
</feature>
<name>A0ABW0R5N8_9BACL</name>
<keyword evidence="2" id="KW-0812">Transmembrane</keyword>
<evidence type="ECO:0000256" key="2">
    <source>
        <dbReference type="SAM" id="Phobius"/>
    </source>
</evidence>
<gene>
    <name evidence="3" type="ORF">ACFPQ4_22125</name>
</gene>
<keyword evidence="2" id="KW-1133">Transmembrane helix</keyword>
<dbReference type="RefSeq" id="WP_378114095.1">
    <property type="nucleotide sequence ID" value="NZ_JBHSNC010000057.1"/>
</dbReference>